<proteinExistence type="inferred from homology"/>
<dbReference type="Pfam" id="PF01475">
    <property type="entry name" value="FUR"/>
    <property type="match status" value="1"/>
</dbReference>
<dbReference type="InterPro" id="IPR036390">
    <property type="entry name" value="WH_DNA-bd_sf"/>
</dbReference>
<feature type="binding site" evidence="7">
    <location>
        <position position="147"/>
    </location>
    <ligand>
        <name>Zn(2+)</name>
        <dbReference type="ChEBI" id="CHEBI:29105"/>
    </ligand>
</feature>
<dbReference type="GO" id="GO:0000976">
    <property type="term" value="F:transcription cis-regulatory region binding"/>
    <property type="evidence" value="ECO:0007669"/>
    <property type="project" value="TreeGrafter"/>
</dbReference>
<feature type="binding site" evidence="7">
    <location>
        <position position="107"/>
    </location>
    <ligand>
        <name>Zn(2+)</name>
        <dbReference type="ChEBI" id="CHEBI:29105"/>
    </ligand>
</feature>
<organism evidence="8 9">
    <name type="scientific">Caldanaerobacter subterraneus subsp. tengcongensis (strain DSM 15242 / JCM 11007 / NBRC 100824 / MB4)</name>
    <name type="common">Thermoanaerobacter tengcongensis</name>
    <dbReference type="NCBI Taxonomy" id="273068"/>
    <lineage>
        <taxon>Bacteria</taxon>
        <taxon>Bacillati</taxon>
        <taxon>Bacillota</taxon>
        <taxon>Clostridia</taxon>
        <taxon>Thermoanaerobacterales</taxon>
        <taxon>Thermoanaerobacteraceae</taxon>
        <taxon>Caldanaerobacter</taxon>
    </lineage>
</organism>
<keyword evidence="9" id="KW-1185">Reference proteome</keyword>
<dbReference type="InterPro" id="IPR043135">
    <property type="entry name" value="Fur_C"/>
</dbReference>
<evidence type="ECO:0000313" key="9">
    <source>
        <dbReference type="Proteomes" id="UP000000555"/>
    </source>
</evidence>
<evidence type="ECO:0000256" key="7">
    <source>
        <dbReference type="PIRSR" id="PIRSR602481-1"/>
    </source>
</evidence>
<accession>Q8R8Y3</accession>
<dbReference type="KEGG" id="tte:TTE1851"/>
<dbReference type="Gene3D" id="1.10.10.10">
    <property type="entry name" value="Winged helix-like DNA-binding domain superfamily/Winged helix DNA-binding domain"/>
    <property type="match status" value="1"/>
</dbReference>
<dbReference type="PANTHER" id="PTHR33202">
    <property type="entry name" value="ZINC UPTAKE REGULATION PROTEIN"/>
    <property type="match status" value="1"/>
</dbReference>
<keyword evidence="3 7" id="KW-0862">Zinc</keyword>
<evidence type="ECO:0000256" key="5">
    <source>
        <dbReference type="ARBA" id="ARBA00023125"/>
    </source>
</evidence>
<evidence type="ECO:0000256" key="2">
    <source>
        <dbReference type="ARBA" id="ARBA00022491"/>
    </source>
</evidence>
<dbReference type="eggNOG" id="COG0735">
    <property type="taxonomic scope" value="Bacteria"/>
</dbReference>
<evidence type="ECO:0000256" key="3">
    <source>
        <dbReference type="ARBA" id="ARBA00022833"/>
    </source>
</evidence>
<dbReference type="EMBL" id="AE008691">
    <property type="protein sequence ID" value="AAM25040.1"/>
    <property type="molecule type" value="Genomic_DNA"/>
</dbReference>
<dbReference type="GO" id="GO:1900376">
    <property type="term" value="P:regulation of secondary metabolite biosynthetic process"/>
    <property type="evidence" value="ECO:0007669"/>
    <property type="project" value="TreeGrafter"/>
</dbReference>
<dbReference type="PANTHER" id="PTHR33202:SF7">
    <property type="entry name" value="FERRIC UPTAKE REGULATION PROTEIN"/>
    <property type="match status" value="1"/>
</dbReference>
<dbReference type="GO" id="GO:0008270">
    <property type="term" value="F:zinc ion binding"/>
    <property type="evidence" value="ECO:0007669"/>
    <property type="project" value="TreeGrafter"/>
</dbReference>
<dbReference type="InterPro" id="IPR036388">
    <property type="entry name" value="WH-like_DNA-bd_sf"/>
</dbReference>
<keyword evidence="5" id="KW-0238">DNA-binding</keyword>
<evidence type="ECO:0000256" key="1">
    <source>
        <dbReference type="ARBA" id="ARBA00007957"/>
    </source>
</evidence>
<keyword evidence="4" id="KW-0805">Transcription regulation</keyword>
<reference evidence="8 9" key="1">
    <citation type="journal article" date="2002" name="Genome Res.">
        <title>A complete sequence of the T. tengcongensis genome.</title>
        <authorList>
            <person name="Bao Q."/>
            <person name="Tian Y."/>
            <person name="Li W."/>
            <person name="Xu Z."/>
            <person name="Xuan Z."/>
            <person name="Hu S."/>
            <person name="Dong W."/>
            <person name="Yang J."/>
            <person name="Chen Y."/>
            <person name="Xue Y."/>
            <person name="Xu Y."/>
            <person name="Lai X."/>
            <person name="Huang L."/>
            <person name="Dong X."/>
            <person name="Ma Y."/>
            <person name="Ling L."/>
            <person name="Tan H."/>
            <person name="Chen R."/>
            <person name="Wang J."/>
            <person name="Yu J."/>
            <person name="Yang H."/>
        </authorList>
    </citation>
    <scope>NUCLEOTIDE SEQUENCE [LARGE SCALE GENOMIC DNA]</scope>
    <source>
        <strain evidence="9">DSM 15242 / JCM 11007 / NBRC 100824 / MB4</strain>
    </source>
</reference>
<dbReference type="CDD" id="cd07153">
    <property type="entry name" value="Fur_like"/>
    <property type="match status" value="1"/>
</dbReference>
<comment type="similarity">
    <text evidence="1">Belongs to the Fur family.</text>
</comment>
<dbReference type="Gene3D" id="3.30.1490.190">
    <property type="match status" value="1"/>
</dbReference>
<gene>
    <name evidence="8" type="primary">Fur5</name>
    <name evidence="8" type="ordered locus">TTE1851</name>
</gene>
<feature type="binding site" evidence="7">
    <location>
        <position position="110"/>
    </location>
    <ligand>
        <name>Zn(2+)</name>
        <dbReference type="ChEBI" id="CHEBI:29105"/>
    </ligand>
</feature>
<dbReference type="STRING" id="273068.TTE1851"/>
<sequence>MVSCMVKNQKNLMPLLVKVLKGRGLKVTEKRQILLDVFLKNPDKHFDIDSLYEEVRKRWPHYGIATLYRNLKILVESDIISENLIGNKKYYELKMFSKKRIHAHLICKYCGNIDEYYSPELIKTVKEIEKKYDFDIYYGELNFYGICSNCKARLLANSEEKS</sequence>
<evidence type="ECO:0000256" key="4">
    <source>
        <dbReference type="ARBA" id="ARBA00023015"/>
    </source>
</evidence>
<evidence type="ECO:0000256" key="6">
    <source>
        <dbReference type="ARBA" id="ARBA00023163"/>
    </source>
</evidence>
<dbReference type="SUPFAM" id="SSF46785">
    <property type="entry name" value="Winged helix' DNA-binding domain"/>
    <property type="match status" value="1"/>
</dbReference>
<feature type="binding site" evidence="7">
    <location>
        <position position="150"/>
    </location>
    <ligand>
        <name>Zn(2+)</name>
        <dbReference type="ChEBI" id="CHEBI:29105"/>
    </ligand>
</feature>
<keyword evidence="2" id="KW-0678">Repressor</keyword>
<dbReference type="HOGENOM" id="CLU_096072_3_1_9"/>
<evidence type="ECO:0000313" key="8">
    <source>
        <dbReference type="EMBL" id="AAM25040.1"/>
    </source>
</evidence>
<comment type="cofactor">
    <cofactor evidence="7">
        <name>Zn(2+)</name>
        <dbReference type="ChEBI" id="CHEBI:29105"/>
    </cofactor>
    <text evidence="7">Binds 1 zinc ion per subunit.</text>
</comment>
<keyword evidence="6" id="KW-0804">Transcription</keyword>
<keyword evidence="7" id="KW-0479">Metal-binding</keyword>
<dbReference type="GO" id="GO:0045892">
    <property type="term" value="P:negative regulation of DNA-templated transcription"/>
    <property type="evidence" value="ECO:0007669"/>
    <property type="project" value="TreeGrafter"/>
</dbReference>
<dbReference type="GO" id="GO:0003700">
    <property type="term" value="F:DNA-binding transcription factor activity"/>
    <property type="evidence" value="ECO:0007669"/>
    <property type="project" value="InterPro"/>
</dbReference>
<dbReference type="InterPro" id="IPR002481">
    <property type="entry name" value="FUR"/>
</dbReference>
<name>Q8R8Y3_CALS4</name>
<protein>
    <submittedName>
        <fullName evidence="8">Fe2+/Zn2+ uptake regulation proteins</fullName>
    </submittedName>
</protein>
<dbReference type="Proteomes" id="UP000000555">
    <property type="component" value="Chromosome"/>
</dbReference>
<dbReference type="AlphaFoldDB" id="Q8R8Y3"/>